<accession>A0A158MAC0</accession>
<dbReference type="PATRIC" id="fig|1331206.3.peg.69"/>
<reference evidence="1 2" key="1">
    <citation type="submission" date="2014-03" db="EMBL/GenBank/DDBJ databases">
        <title>Genome sequence of Bordetella holmseii.</title>
        <authorList>
            <person name="Harvill E."/>
            <person name="Goodfield L.L."/>
            <person name="Ivanov Y."/>
            <person name="Meyer J.A."/>
            <person name="Newth C."/>
            <person name="Cassiday P."/>
            <person name="Tondella M.L."/>
            <person name="Liao P."/>
            <person name="Zimmerman J."/>
            <person name="Meert K."/>
            <person name="Wessel D."/>
            <person name="Berger J."/>
            <person name="Dean J.M."/>
            <person name="Holubkov R."/>
            <person name="Burr J."/>
            <person name="Liu T."/>
            <person name="Brinkac L.M."/>
            <person name="Sanka R."/>
            <person name="Kim M."/>
            <person name="Losada L."/>
        </authorList>
    </citation>
    <scope>NUCLEOTIDE SEQUENCE [LARGE SCALE GENOMIC DNA]</scope>
    <source>
        <strain evidence="1 2">CDC-H585-BH</strain>
    </source>
</reference>
<name>A0A158MAC0_9BORD</name>
<dbReference type="STRING" id="35814.BBB42_06280"/>
<organism evidence="1 2">
    <name type="scientific">Bordetella holmesii CDC-H585-BH</name>
    <dbReference type="NCBI Taxonomy" id="1331206"/>
    <lineage>
        <taxon>Bacteria</taxon>
        <taxon>Pseudomonadati</taxon>
        <taxon>Pseudomonadota</taxon>
        <taxon>Betaproteobacteria</taxon>
        <taxon>Burkholderiales</taxon>
        <taxon>Alcaligenaceae</taxon>
        <taxon>Bordetella</taxon>
    </lineage>
</organism>
<dbReference type="RefSeq" id="WP_005012910.1">
    <property type="nucleotide sequence ID" value="NZ_JFZZ01000005.1"/>
</dbReference>
<dbReference type="AlphaFoldDB" id="A0A158MAC0"/>
<proteinExistence type="predicted"/>
<dbReference type="EMBL" id="JFZZ01000005">
    <property type="protein sequence ID" value="KAL00451.1"/>
    <property type="molecule type" value="Genomic_DNA"/>
</dbReference>
<sequence>MSIDTVTGKAKELAGRGEEAAGEVFEDAKLRARGIARQMEGKVQGAMGTAADSIDDVADTVQSLVRRHPMGSLLAVGVAAYLLGRVAGAIRRRH</sequence>
<dbReference type="Gene3D" id="1.10.1470.10">
    <property type="entry name" value="YjbJ"/>
    <property type="match status" value="1"/>
</dbReference>
<dbReference type="Proteomes" id="UP000026682">
    <property type="component" value="Unassembled WGS sequence"/>
</dbReference>
<keyword evidence="1" id="KW-0808">Transferase</keyword>
<dbReference type="SUPFAM" id="SSF69047">
    <property type="entry name" value="Hypothetical protein YjbJ"/>
    <property type="match status" value="1"/>
</dbReference>
<evidence type="ECO:0000313" key="2">
    <source>
        <dbReference type="Proteomes" id="UP000026682"/>
    </source>
</evidence>
<gene>
    <name evidence="1" type="ORF">L497_0590</name>
</gene>
<comment type="caution">
    <text evidence="1">The sequence shown here is derived from an EMBL/GenBank/DDBJ whole genome shotgun (WGS) entry which is preliminary data.</text>
</comment>
<dbReference type="GeneID" id="93120561"/>
<evidence type="ECO:0000313" key="1">
    <source>
        <dbReference type="EMBL" id="KAL00451.1"/>
    </source>
</evidence>
<protein>
    <submittedName>
        <fullName evidence="1">Putative N-acetyltransferase YedL</fullName>
    </submittedName>
</protein>
<dbReference type="InterPro" id="IPR036629">
    <property type="entry name" value="YjbJ_sf"/>
</dbReference>
<dbReference type="GO" id="GO:0016740">
    <property type="term" value="F:transferase activity"/>
    <property type="evidence" value="ECO:0007669"/>
    <property type="project" value="UniProtKB-KW"/>
</dbReference>